<feature type="domain" description="DUF7587" evidence="1">
    <location>
        <begin position="10"/>
        <end position="146"/>
    </location>
</feature>
<dbReference type="PANTHER" id="PTHR40781">
    <property type="match status" value="1"/>
</dbReference>
<dbReference type="EMBL" id="LHQQ01000060">
    <property type="protein sequence ID" value="KOS44485.1"/>
    <property type="molecule type" value="Genomic_DNA"/>
</dbReference>
<dbReference type="AlphaFoldDB" id="A0A0M9WGY5"/>
<dbReference type="Pfam" id="PF24494">
    <property type="entry name" value="DUF7587"/>
    <property type="match status" value="1"/>
</dbReference>
<proteinExistence type="predicted"/>
<dbReference type="Proteomes" id="UP000037696">
    <property type="component" value="Unassembled WGS sequence"/>
</dbReference>
<gene>
    <name evidence="2" type="ORF">ACN38_g4627</name>
</gene>
<evidence type="ECO:0000313" key="2">
    <source>
        <dbReference type="EMBL" id="KOS44485.1"/>
    </source>
</evidence>
<dbReference type="STRING" id="229535.A0A0M9WGY5"/>
<evidence type="ECO:0000313" key="3">
    <source>
        <dbReference type="Proteomes" id="UP000037696"/>
    </source>
</evidence>
<keyword evidence="3" id="KW-1185">Reference proteome</keyword>
<dbReference type="InterPro" id="IPR056009">
    <property type="entry name" value="DUF7587"/>
</dbReference>
<dbReference type="PANTHER" id="PTHR40781:SF1">
    <property type="match status" value="1"/>
</dbReference>
<evidence type="ECO:0000259" key="1">
    <source>
        <dbReference type="Pfam" id="PF24494"/>
    </source>
</evidence>
<name>A0A0M9WGY5_9EURO</name>
<protein>
    <recommendedName>
        <fullName evidence="1">DUF7587 domain-containing protein</fullName>
    </recommendedName>
</protein>
<organism evidence="2 3">
    <name type="scientific">Penicillium nordicum</name>
    <dbReference type="NCBI Taxonomy" id="229535"/>
    <lineage>
        <taxon>Eukaryota</taxon>
        <taxon>Fungi</taxon>
        <taxon>Dikarya</taxon>
        <taxon>Ascomycota</taxon>
        <taxon>Pezizomycotina</taxon>
        <taxon>Eurotiomycetes</taxon>
        <taxon>Eurotiomycetidae</taxon>
        <taxon>Eurotiales</taxon>
        <taxon>Aspergillaceae</taxon>
        <taxon>Penicillium</taxon>
    </lineage>
</organism>
<comment type="caution">
    <text evidence="2">The sequence shown here is derived from an EMBL/GenBank/DDBJ whole genome shotgun (WGS) entry which is preliminary data.</text>
</comment>
<accession>A0A0M9WGY5</accession>
<reference evidence="2 3" key="1">
    <citation type="submission" date="2015-08" db="EMBL/GenBank/DDBJ databases">
        <title>Genome sequencing of Penicillium nordicum.</title>
        <authorList>
            <person name="Nguyen H.D."/>
            <person name="Seifert K.A."/>
        </authorList>
    </citation>
    <scope>NUCLEOTIDE SEQUENCE [LARGE SCALE GENOMIC DNA]</scope>
    <source>
        <strain evidence="2 3">DAOMC 185683</strain>
    </source>
</reference>
<dbReference type="OrthoDB" id="88561at2759"/>
<sequence>MDEHSIPRTQIPERLYRVQHDQSFKKDAEKGLVASDVTTFTEDSEEFASVVQSHINGIKEEYGSLFISAFASKTRAEDWMCRKWRSYGEGAQILEIETSHLGHGYVYRAGEVAHTLEVDVSGTTYGDLHNEYLILHRVPARAIIARRARMMTHGLEDRDSAGDSSSDATMASRQSSVSFQWPGLPGKKGQAASKTIIGIQRETETEFVGSPRGSIWRL</sequence>